<evidence type="ECO:0000259" key="1">
    <source>
        <dbReference type="PROSITE" id="PS51910"/>
    </source>
</evidence>
<protein>
    <recommendedName>
        <fullName evidence="1">GH18 domain-containing protein</fullName>
    </recommendedName>
</protein>
<reference evidence="2" key="1">
    <citation type="journal article" date="2023" name="Mol. Biol. Evol.">
        <title>Third-Generation Sequencing Reveals the Adaptive Role of the Epigenome in Three Deep-Sea Polychaetes.</title>
        <authorList>
            <person name="Perez M."/>
            <person name="Aroh O."/>
            <person name="Sun Y."/>
            <person name="Lan Y."/>
            <person name="Juniper S.K."/>
            <person name="Young C.R."/>
            <person name="Angers B."/>
            <person name="Qian P.Y."/>
        </authorList>
    </citation>
    <scope>NUCLEOTIDE SEQUENCE</scope>
    <source>
        <strain evidence="2">R07B-5</strain>
    </source>
</reference>
<gene>
    <name evidence="2" type="ORF">NP493_552g01000</name>
</gene>
<feature type="domain" description="GH18" evidence="1">
    <location>
        <begin position="1"/>
        <end position="74"/>
    </location>
</feature>
<evidence type="ECO:0000313" key="3">
    <source>
        <dbReference type="Proteomes" id="UP001209878"/>
    </source>
</evidence>
<dbReference type="AlphaFoldDB" id="A0AAD9NSY3"/>
<sequence length="79" mass="9300">MWVGYDNEYSLQLKQKHDLFKKYVHMNQQVKWLMKMRLGGWMVMDLSGDDFSGTFCNAGKYPLISRLNKALKGEFITMS</sequence>
<proteinExistence type="predicted"/>
<dbReference type="Gene3D" id="3.20.20.80">
    <property type="entry name" value="Glycosidases"/>
    <property type="match status" value="1"/>
</dbReference>
<accession>A0AAD9NSY3</accession>
<dbReference type="EMBL" id="JAODUO010000552">
    <property type="protein sequence ID" value="KAK2178239.1"/>
    <property type="molecule type" value="Genomic_DNA"/>
</dbReference>
<dbReference type="SUPFAM" id="SSF51445">
    <property type="entry name" value="(Trans)glycosidases"/>
    <property type="match status" value="1"/>
</dbReference>
<dbReference type="GO" id="GO:0005975">
    <property type="term" value="P:carbohydrate metabolic process"/>
    <property type="evidence" value="ECO:0007669"/>
    <property type="project" value="InterPro"/>
</dbReference>
<evidence type="ECO:0000313" key="2">
    <source>
        <dbReference type="EMBL" id="KAK2178239.1"/>
    </source>
</evidence>
<keyword evidence="3" id="KW-1185">Reference proteome</keyword>
<comment type="caution">
    <text evidence="2">The sequence shown here is derived from an EMBL/GenBank/DDBJ whole genome shotgun (WGS) entry which is preliminary data.</text>
</comment>
<dbReference type="PROSITE" id="PS51910">
    <property type="entry name" value="GH18_2"/>
    <property type="match status" value="1"/>
</dbReference>
<dbReference type="Proteomes" id="UP001209878">
    <property type="component" value="Unassembled WGS sequence"/>
</dbReference>
<organism evidence="2 3">
    <name type="scientific">Ridgeia piscesae</name>
    <name type="common">Tubeworm</name>
    <dbReference type="NCBI Taxonomy" id="27915"/>
    <lineage>
        <taxon>Eukaryota</taxon>
        <taxon>Metazoa</taxon>
        <taxon>Spiralia</taxon>
        <taxon>Lophotrochozoa</taxon>
        <taxon>Annelida</taxon>
        <taxon>Polychaeta</taxon>
        <taxon>Sedentaria</taxon>
        <taxon>Canalipalpata</taxon>
        <taxon>Sabellida</taxon>
        <taxon>Siboglinidae</taxon>
        <taxon>Ridgeia</taxon>
    </lineage>
</organism>
<dbReference type="InterPro" id="IPR001223">
    <property type="entry name" value="Glyco_hydro18_cat"/>
</dbReference>
<name>A0AAD9NSY3_RIDPI</name>
<dbReference type="InterPro" id="IPR017853">
    <property type="entry name" value="GH"/>
</dbReference>